<name>A0AAV7SMT3_PLEWA</name>
<evidence type="ECO:0000313" key="1">
    <source>
        <dbReference type="EMBL" id="KAJ1165336.1"/>
    </source>
</evidence>
<gene>
    <name evidence="1" type="ORF">NDU88_005764</name>
</gene>
<proteinExistence type="predicted"/>
<evidence type="ECO:0000313" key="2">
    <source>
        <dbReference type="Proteomes" id="UP001066276"/>
    </source>
</evidence>
<dbReference type="EMBL" id="JANPWB010000008">
    <property type="protein sequence ID" value="KAJ1165336.1"/>
    <property type="molecule type" value="Genomic_DNA"/>
</dbReference>
<protein>
    <submittedName>
        <fullName evidence="1">Uncharacterized protein</fullName>
    </submittedName>
</protein>
<sequence length="75" mass="8252">MIMDVTSVVNVGVEVVVVLTDETAVDDVVVAKNLNFDFIVKVFMALEHHLGLVPSSPGFEDYIADHRLVFGSYNL</sequence>
<reference evidence="1" key="1">
    <citation type="journal article" date="2022" name="bioRxiv">
        <title>Sequencing and chromosome-scale assembly of the giantPleurodeles waltlgenome.</title>
        <authorList>
            <person name="Brown T."/>
            <person name="Elewa A."/>
            <person name="Iarovenko S."/>
            <person name="Subramanian E."/>
            <person name="Araus A.J."/>
            <person name="Petzold A."/>
            <person name="Susuki M."/>
            <person name="Suzuki K.-i.T."/>
            <person name="Hayashi T."/>
            <person name="Toyoda A."/>
            <person name="Oliveira C."/>
            <person name="Osipova E."/>
            <person name="Leigh N.D."/>
            <person name="Simon A."/>
            <person name="Yun M.H."/>
        </authorList>
    </citation>
    <scope>NUCLEOTIDE SEQUENCE</scope>
    <source>
        <strain evidence="1">20211129_DDA</strain>
        <tissue evidence="1">Liver</tissue>
    </source>
</reference>
<keyword evidence="2" id="KW-1185">Reference proteome</keyword>
<dbReference type="Proteomes" id="UP001066276">
    <property type="component" value="Chromosome 4_2"/>
</dbReference>
<dbReference type="AlphaFoldDB" id="A0AAV7SMT3"/>
<organism evidence="1 2">
    <name type="scientific">Pleurodeles waltl</name>
    <name type="common">Iberian ribbed newt</name>
    <dbReference type="NCBI Taxonomy" id="8319"/>
    <lineage>
        <taxon>Eukaryota</taxon>
        <taxon>Metazoa</taxon>
        <taxon>Chordata</taxon>
        <taxon>Craniata</taxon>
        <taxon>Vertebrata</taxon>
        <taxon>Euteleostomi</taxon>
        <taxon>Amphibia</taxon>
        <taxon>Batrachia</taxon>
        <taxon>Caudata</taxon>
        <taxon>Salamandroidea</taxon>
        <taxon>Salamandridae</taxon>
        <taxon>Pleurodelinae</taxon>
        <taxon>Pleurodeles</taxon>
    </lineage>
</organism>
<accession>A0AAV7SMT3</accession>
<comment type="caution">
    <text evidence="1">The sequence shown here is derived from an EMBL/GenBank/DDBJ whole genome shotgun (WGS) entry which is preliminary data.</text>
</comment>